<dbReference type="GO" id="GO:0016829">
    <property type="term" value="F:lyase activity"/>
    <property type="evidence" value="ECO:0007669"/>
    <property type="project" value="InterPro"/>
</dbReference>
<reference evidence="3 4" key="3">
    <citation type="submission" date="2016-04" db="EMBL/GenBank/DDBJ databases">
        <authorList>
            <person name="Evans L.H."/>
            <person name="Alamgir A."/>
            <person name="Owens N."/>
            <person name="Weber N.D."/>
            <person name="Virtaneva K."/>
            <person name="Barbian K."/>
            <person name="Babar A."/>
            <person name="Rosenke K."/>
        </authorList>
    </citation>
    <scope>NUCLEOTIDE SEQUENCE [LARGE SCALE GENOMIC DNA]</scope>
    <source>
        <strain evidence="3 4">IFM 0406</strain>
    </source>
</reference>
<gene>
    <name evidence="2" type="primary">nbrC</name>
    <name evidence="3" type="ORF">AWN90_18310</name>
</gene>
<dbReference type="OrthoDB" id="9814961at2"/>
<dbReference type="Gene3D" id="3.90.79.40">
    <property type="entry name" value="EvaA sugar 2,3-dehydratase subunit"/>
    <property type="match status" value="2"/>
</dbReference>
<dbReference type="EMBL" id="LWGR01000003">
    <property type="protein sequence ID" value="KZM75346.1"/>
    <property type="molecule type" value="Genomic_DNA"/>
</dbReference>
<dbReference type="Pfam" id="PF03559">
    <property type="entry name" value="Hexose_dehydrat"/>
    <property type="match status" value="2"/>
</dbReference>
<dbReference type="AlphaFoldDB" id="A0A0U1Z220"/>
<accession>A0A0U1Z220</accession>
<dbReference type="STRING" id="455432.AWN90_18310"/>
<feature type="domain" description="dTDP-4-dehydro-6-deoxy-alpha-D-glucopyranose 2,3-dehydratase" evidence="1">
    <location>
        <begin position="268"/>
        <end position="469"/>
    </location>
</feature>
<dbReference type="InterPro" id="IPR038153">
    <property type="entry name" value="EvaA-like_sf"/>
</dbReference>
<keyword evidence="4" id="KW-1185">Reference proteome</keyword>
<dbReference type="InterPro" id="IPR005212">
    <property type="entry name" value="EvaA-like"/>
</dbReference>
<proteinExistence type="predicted"/>
<protein>
    <submittedName>
        <fullName evidence="3">NDP-hexose 2,3-dehydratase</fullName>
    </submittedName>
    <submittedName>
        <fullName evidence="2">dTDP-4-keto-6-deoxy-hexose 2,3-dehydratase</fullName>
    </submittedName>
</protein>
<evidence type="ECO:0000313" key="3">
    <source>
        <dbReference type="EMBL" id="KZM75346.1"/>
    </source>
</evidence>
<name>A0A0U1Z220_9NOCA</name>
<sequence length="473" mass="52485">MNMPGLRQVDGELALRLLASAATTEGCCVSREQFDQWLADRRAAQRMTVRRIPFAELSGWRFDKATGDLGHHTGRFFTIQGLSVRTDRPPVPAWTQPIINQTEIGVLGILIREFDGVLHCLMQAKVEPGNVNGIQLSPTVQATKSNYQQVHGGTAVPYIEFFRDAPAHTVVADVLQSEQGSWFYQKRNRNMVVEVGPEVVAQEDFIWLTLGQISDLLREPNLVNMDARTVLSCLPYRLLPGPAWTDGSLGAAIARSSDGTRGGLYTIREILSWITGAQAEYDGGRELISLGEVRDWQRFDDRISHETGAYFSVVAVDVTANAREVRSWSQPLIEPHGLGQVALLVCRIEGVLHALVHSRVEPGFLDVVELAPSVQCAPDSYDHLGDEARPMFLDVVLGSSADQTHYDCVLSEEGGRFLNAVSRYRVIEVDAEIGEGAADYRWMTLYQLTNLLQFSHYLNVQLRTLVAVLRGLG</sequence>
<evidence type="ECO:0000259" key="1">
    <source>
        <dbReference type="Pfam" id="PF03559"/>
    </source>
</evidence>
<dbReference type="Proteomes" id="UP000076512">
    <property type="component" value="Unassembled WGS sequence"/>
</dbReference>
<reference evidence="2" key="1">
    <citation type="submission" date="2014-11" db="EMBL/GenBank/DDBJ databases">
        <authorList>
            <person name="Zhu J."/>
            <person name="Qi W."/>
            <person name="Song R."/>
        </authorList>
    </citation>
    <scope>NUCLEOTIDE SEQUENCE</scope>
    <source>
        <strain evidence="2">IFM 0406</strain>
    </source>
</reference>
<reference evidence="2" key="2">
    <citation type="journal article" date="2016" name="Org. Biomol. Chem.">
        <title>Target-specific identification and characterization of the putative gene cluster for brasilinolide biosynthesis revealing the mechanistic insights and combinatorial synthetic utility of 2-deoxy-l-fucose biosynthetic enzymes.</title>
        <authorList>
            <person name="Chiu H.T."/>
            <person name="Weng C.P."/>
            <person name="Lin Y.C."/>
            <person name="Chen K.H."/>
        </authorList>
    </citation>
    <scope>NUCLEOTIDE SEQUENCE</scope>
    <source>
        <strain evidence="2">IFM 0406</strain>
    </source>
</reference>
<evidence type="ECO:0000313" key="2">
    <source>
        <dbReference type="EMBL" id="AJO72724.1"/>
    </source>
</evidence>
<feature type="domain" description="dTDP-4-dehydro-6-deoxy-alpha-D-glucopyranose 2,3-dehydratase" evidence="1">
    <location>
        <begin position="32"/>
        <end position="234"/>
    </location>
</feature>
<organism evidence="2">
    <name type="scientific">Nocardia terpenica</name>
    <dbReference type="NCBI Taxonomy" id="455432"/>
    <lineage>
        <taxon>Bacteria</taxon>
        <taxon>Bacillati</taxon>
        <taxon>Actinomycetota</taxon>
        <taxon>Actinomycetes</taxon>
        <taxon>Mycobacteriales</taxon>
        <taxon>Nocardiaceae</taxon>
        <taxon>Nocardia</taxon>
    </lineage>
</organism>
<dbReference type="EMBL" id="KP161205">
    <property type="protein sequence ID" value="AJO72724.1"/>
    <property type="molecule type" value="Genomic_DNA"/>
</dbReference>
<evidence type="ECO:0000313" key="4">
    <source>
        <dbReference type="Proteomes" id="UP000076512"/>
    </source>
</evidence>